<reference evidence="2" key="1">
    <citation type="submission" date="2020-05" db="EMBL/GenBank/DDBJ databases">
        <title>Phylogenomic resolution of chytrid fungi.</title>
        <authorList>
            <person name="Stajich J.E."/>
            <person name="Amses K."/>
            <person name="Simmons R."/>
            <person name="Seto K."/>
            <person name="Myers J."/>
            <person name="Bonds A."/>
            <person name="Quandt C.A."/>
            <person name="Barry K."/>
            <person name="Liu P."/>
            <person name="Grigoriev I."/>
            <person name="Longcore J.E."/>
            <person name="James T.Y."/>
        </authorList>
    </citation>
    <scope>NUCLEOTIDE SEQUENCE</scope>
    <source>
        <strain evidence="2">JEL0318</strain>
    </source>
</reference>
<dbReference type="SUPFAM" id="SSF52317">
    <property type="entry name" value="Class I glutamine amidotransferase-like"/>
    <property type="match status" value="1"/>
</dbReference>
<accession>A0AAD5S5L2</accession>
<dbReference type="Proteomes" id="UP001212841">
    <property type="component" value="Unassembled WGS sequence"/>
</dbReference>
<proteinExistence type="predicted"/>
<dbReference type="EMBL" id="JADGJD010001484">
    <property type="protein sequence ID" value="KAJ3041454.1"/>
    <property type="molecule type" value="Genomic_DNA"/>
</dbReference>
<dbReference type="Pfam" id="PF01965">
    <property type="entry name" value="DJ-1_PfpI"/>
    <property type="match status" value="1"/>
</dbReference>
<dbReference type="InterPro" id="IPR029062">
    <property type="entry name" value="Class_I_gatase-like"/>
</dbReference>
<dbReference type="PANTHER" id="PTHR43130:SF15">
    <property type="entry name" value="THIJ_PFPI FAMILY PROTEIN (AFU_ORTHOLOGUE AFUA_5G14240)"/>
    <property type="match status" value="1"/>
</dbReference>
<sequence length="448" mass="48203">MIIGAILYPAWELLDVQGPFSVLMKIASQSQSSKTTKFTVVGPSIDHPVLGRAHFPVMADYDYETCPQLDVLIVPGGIGFLSAAQDPRMLDFLRKQAVNAKFVTSVCTGSAVLAEAGLLEGKKATTNKAYFDISACYGKNVEYVHEARFVEDGKIITASGVSAGVDMGFMLGRKLFGDAAVDGVLKSIKYEPVDPKDDVFAKIHGRKSYIPSYLVSTYLHTRAHTIVPAATDPHAPKFTKTYPYLPFNLSTQSYKPKHLALLLFPGFDTLDVAGVLESFQELDPAEWYFEVVGVGTEVVKGGDSSSREVHLREVMGVRCDRYLVGDVRKGGVFPDGKPAVVLVPSAGAAFEGRVGTAVLDALVECKDTWVVGSGEQVARKFAEKGVVSGGGKGWNRKGQWYVAETGLIGITAALDVVQQLVSVEAARHVAVEMEIIPSLLPEGLTLVA</sequence>
<feature type="domain" description="DJ-1/PfpI" evidence="1">
    <location>
        <begin position="12"/>
        <end position="168"/>
    </location>
</feature>
<dbReference type="Gene3D" id="3.40.50.880">
    <property type="match status" value="2"/>
</dbReference>
<organism evidence="2 3">
    <name type="scientific">Rhizophlyctis rosea</name>
    <dbReference type="NCBI Taxonomy" id="64517"/>
    <lineage>
        <taxon>Eukaryota</taxon>
        <taxon>Fungi</taxon>
        <taxon>Fungi incertae sedis</taxon>
        <taxon>Chytridiomycota</taxon>
        <taxon>Chytridiomycota incertae sedis</taxon>
        <taxon>Chytridiomycetes</taxon>
        <taxon>Rhizophlyctidales</taxon>
        <taxon>Rhizophlyctidaceae</taxon>
        <taxon>Rhizophlyctis</taxon>
    </lineage>
</organism>
<dbReference type="InterPro" id="IPR052158">
    <property type="entry name" value="INH-QAR"/>
</dbReference>
<comment type="caution">
    <text evidence="2">The sequence shown here is derived from an EMBL/GenBank/DDBJ whole genome shotgun (WGS) entry which is preliminary data.</text>
</comment>
<dbReference type="AlphaFoldDB" id="A0AAD5S5L2"/>
<dbReference type="InterPro" id="IPR002818">
    <property type="entry name" value="DJ-1/PfpI"/>
</dbReference>
<evidence type="ECO:0000313" key="2">
    <source>
        <dbReference type="EMBL" id="KAJ3041454.1"/>
    </source>
</evidence>
<evidence type="ECO:0000313" key="3">
    <source>
        <dbReference type="Proteomes" id="UP001212841"/>
    </source>
</evidence>
<protein>
    <recommendedName>
        <fullName evidence="1">DJ-1/PfpI domain-containing protein</fullName>
    </recommendedName>
</protein>
<name>A0AAD5S5L2_9FUNG</name>
<dbReference type="PANTHER" id="PTHR43130">
    <property type="entry name" value="ARAC-FAMILY TRANSCRIPTIONAL REGULATOR"/>
    <property type="match status" value="1"/>
</dbReference>
<dbReference type="CDD" id="cd03139">
    <property type="entry name" value="GATase1_PfpI_2"/>
    <property type="match status" value="1"/>
</dbReference>
<keyword evidence="3" id="KW-1185">Reference proteome</keyword>
<evidence type="ECO:0000259" key="1">
    <source>
        <dbReference type="Pfam" id="PF01965"/>
    </source>
</evidence>
<gene>
    <name evidence="2" type="ORF">HK097_002266</name>
</gene>